<proteinExistence type="predicted"/>
<dbReference type="SUPFAM" id="SSF46785">
    <property type="entry name" value="Winged helix' DNA-binding domain"/>
    <property type="match status" value="1"/>
</dbReference>
<comment type="caution">
    <text evidence="1">The sequence shown here is derived from an EMBL/GenBank/DDBJ whole genome shotgun (WGS) entry which is preliminary data.</text>
</comment>
<dbReference type="PANTHER" id="PTHR30154:SF34">
    <property type="entry name" value="TRANSCRIPTIONAL REGULATOR AZLB"/>
    <property type="match status" value="1"/>
</dbReference>
<dbReference type="Proteomes" id="UP000249915">
    <property type="component" value="Unassembled WGS sequence"/>
</dbReference>
<organism evidence="1 2">
    <name type="scientific">Prauserella muralis</name>
    <dbReference type="NCBI Taxonomy" id="588067"/>
    <lineage>
        <taxon>Bacteria</taxon>
        <taxon>Bacillati</taxon>
        <taxon>Actinomycetota</taxon>
        <taxon>Actinomycetes</taxon>
        <taxon>Pseudonocardiales</taxon>
        <taxon>Pseudonocardiaceae</taxon>
        <taxon>Prauserella</taxon>
    </lineage>
</organism>
<dbReference type="Pfam" id="PF13404">
    <property type="entry name" value="HTH_AsnC-type"/>
    <property type="match status" value="1"/>
</dbReference>
<dbReference type="PRINTS" id="PR00033">
    <property type="entry name" value="HTHASNC"/>
</dbReference>
<dbReference type="PANTHER" id="PTHR30154">
    <property type="entry name" value="LEUCINE-RESPONSIVE REGULATORY PROTEIN"/>
    <property type="match status" value="1"/>
</dbReference>
<evidence type="ECO:0000313" key="2">
    <source>
        <dbReference type="Proteomes" id="UP000249915"/>
    </source>
</evidence>
<keyword evidence="2" id="KW-1185">Reference proteome</keyword>
<gene>
    <name evidence="1" type="ORF">BAY60_28510</name>
</gene>
<dbReference type="InterPro" id="IPR019888">
    <property type="entry name" value="Tscrpt_reg_AsnC-like"/>
</dbReference>
<dbReference type="GO" id="GO:0043200">
    <property type="term" value="P:response to amino acid"/>
    <property type="evidence" value="ECO:0007669"/>
    <property type="project" value="TreeGrafter"/>
</dbReference>
<dbReference type="Pfam" id="PF01037">
    <property type="entry name" value="AsnC_trans_reg"/>
    <property type="match status" value="1"/>
</dbReference>
<dbReference type="SMART" id="SM00344">
    <property type="entry name" value="HTH_ASNC"/>
    <property type="match status" value="1"/>
</dbReference>
<dbReference type="AlphaFoldDB" id="A0A2V4AGG9"/>
<evidence type="ECO:0000313" key="1">
    <source>
        <dbReference type="EMBL" id="PXY18801.1"/>
    </source>
</evidence>
<dbReference type="InterPro" id="IPR000485">
    <property type="entry name" value="AsnC-type_HTH_dom"/>
</dbReference>
<dbReference type="EMBL" id="MASW01000007">
    <property type="protein sequence ID" value="PXY18801.1"/>
    <property type="molecule type" value="Genomic_DNA"/>
</dbReference>
<dbReference type="InterPro" id="IPR011991">
    <property type="entry name" value="ArsR-like_HTH"/>
</dbReference>
<dbReference type="GO" id="GO:0005829">
    <property type="term" value="C:cytosol"/>
    <property type="evidence" value="ECO:0007669"/>
    <property type="project" value="TreeGrafter"/>
</dbReference>
<dbReference type="InterPro" id="IPR036388">
    <property type="entry name" value="WH-like_DNA-bd_sf"/>
</dbReference>
<dbReference type="InterPro" id="IPR019887">
    <property type="entry name" value="Tscrpt_reg_AsnC/Lrp_C"/>
</dbReference>
<dbReference type="InterPro" id="IPR011008">
    <property type="entry name" value="Dimeric_a/b-barrel"/>
</dbReference>
<dbReference type="Gene3D" id="3.30.70.920">
    <property type="match status" value="1"/>
</dbReference>
<dbReference type="OrthoDB" id="9809462at2"/>
<dbReference type="InterPro" id="IPR036390">
    <property type="entry name" value="WH_DNA-bd_sf"/>
</dbReference>
<sequence>MTHGGTVDPTDARILLELTEHPRATTLALADRVGISRNTAQARLARMERDTLASFERRVPPAVLGYPLTAFITAAVTQRRLDEVAAALATVPEVLEVHGISGPVDLMIHVVARDADDLYRVAGRILAIPGVERTNTALVMRQLVDYRITPLLRQEAEPGEADATSE</sequence>
<dbReference type="RefSeq" id="WP_112284710.1">
    <property type="nucleotide sequence ID" value="NZ_MASW01000007.1"/>
</dbReference>
<dbReference type="Gene3D" id="1.10.10.10">
    <property type="entry name" value="Winged helix-like DNA-binding domain superfamily/Winged helix DNA-binding domain"/>
    <property type="match status" value="1"/>
</dbReference>
<protein>
    <submittedName>
        <fullName evidence="1">AsnC family transcriptional regulator</fullName>
    </submittedName>
</protein>
<reference evidence="1 2" key="1">
    <citation type="submission" date="2016-07" db="EMBL/GenBank/DDBJ databases">
        <title>Draft genome sequence of Prauserella muralis DSM 45305, isolated from a mould-covered wall in an indoor environment.</title>
        <authorList>
            <person name="Ruckert C."/>
            <person name="Albersmeier A."/>
            <person name="Jiang C.-L."/>
            <person name="Jiang Y."/>
            <person name="Kalinowski J."/>
            <person name="Schneider O."/>
            <person name="Winkler A."/>
            <person name="Zotchev S.B."/>
        </authorList>
    </citation>
    <scope>NUCLEOTIDE SEQUENCE [LARGE SCALE GENOMIC DNA]</scope>
    <source>
        <strain evidence="1 2">DSM 45305</strain>
    </source>
</reference>
<dbReference type="CDD" id="cd00090">
    <property type="entry name" value="HTH_ARSR"/>
    <property type="match status" value="1"/>
</dbReference>
<dbReference type="GO" id="GO:0043565">
    <property type="term" value="F:sequence-specific DNA binding"/>
    <property type="evidence" value="ECO:0007669"/>
    <property type="project" value="InterPro"/>
</dbReference>
<dbReference type="SUPFAM" id="SSF54909">
    <property type="entry name" value="Dimeric alpha+beta barrel"/>
    <property type="match status" value="1"/>
</dbReference>
<name>A0A2V4AGG9_9PSEU</name>
<accession>A0A2V4AGG9</accession>